<feature type="compositionally biased region" description="Polar residues" evidence="1">
    <location>
        <begin position="205"/>
        <end position="216"/>
    </location>
</feature>
<feature type="region of interest" description="Disordered" evidence="1">
    <location>
        <begin position="827"/>
        <end position="895"/>
    </location>
</feature>
<evidence type="ECO:0000313" key="3">
    <source>
        <dbReference type="Proteomes" id="UP000054549"/>
    </source>
</evidence>
<feature type="compositionally biased region" description="Low complexity" evidence="1">
    <location>
        <begin position="91"/>
        <end position="105"/>
    </location>
</feature>
<feature type="compositionally biased region" description="Polar residues" evidence="1">
    <location>
        <begin position="972"/>
        <end position="986"/>
    </location>
</feature>
<proteinExistence type="predicted"/>
<feature type="region of interest" description="Disordered" evidence="1">
    <location>
        <begin position="1"/>
        <end position="369"/>
    </location>
</feature>
<protein>
    <submittedName>
        <fullName evidence="2">Uncharacterized protein</fullName>
    </submittedName>
</protein>
<evidence type="ECO:0000256" key="1">
    <source>
        <dbReference type="SAM" id="MobiDB-lite"/>
    </source>
</evidence>
<sequence>MANTYVDTNPINLKDRIAALEQRTSTPPTPEASQPKPTGIPQLTNNVHLRDKIAKFERKGGVPVPRGRFGMGAPPIDSGKPKKQGELYGNRIPRIASASAARPAPGTQTNRRSMSLSVATSDIQDYDASTPRSISPCPSDLDTTNSEAPLSPDAEKEYFMQEIDSPSSPATEITEASEDSPTKSSNLSGPIRDAPEDTLGIPMEPNNQEAAQSDESTAPDVVPQVVVTDSASAQPEDASTVPEAVPEVIITGPALIQPGQASEDNLDSETLPQPQVKEEAASADDITSSSKAEKTEVEGQLLNGEVVPPTEPEKKHEDESVDNKVDDFSEAASVVEDPSSTSVSRSSSLRTLKPIHHATANTPTAEEETVVMSDVPVISLSPPPSAEDVTFPAVPSPLELYSPQGSERGAGRISTGDLPFIASPSSAASSVSSPVEVQSESTSPAEPTTRIPSRLFTRSPSPRGLPADKQDSVGDVLTRVPRKSTLSKVTTVEPPSEAAGLSSKEKVTTPTVTVTSPPASKTPDSAPATLLYGIPDKRASTPSSSVLSPPSISGVLSPTSDSSSATQSPLASPTETVSDRTVMATVGRSIPASLSPTNLTEEPGNSGLPAALSPTSPGSRFMNPPAMGAMKDRPNTFHAVVHSKVRDTAPALPTPTSTSQLLALLETPQVKKARQSGRVEIPTSPGTGELVSLLHEAALLENALAEGPLDLSLNLGGPAAQEAGRLSEEPQRNKDDRQRDQQRGIVHEPSVPKGDESNLGNLRSRLAFRLPLKKKTKHWKASSTTNAMLHEDLRVRRSLDTERLVGMSPTEPTFLKIDPAAAKIGRAEEAQPNTPKTPEGFRQDSQYKTPPKSPRLLASFRRLTSVGSTKSLHTSGQQPRRSGSTWSELSSEDSVLTPPDASLYFARSDSSQSYHSTQSHGANIPWPSMSPKRTIARAASFAEKLFNRGRTKSNGSTLSALSAQEPRGGGSLNTSPRKAASSVNLTSTAPSSFRLDLPSLTPSESLFDSPLSGNSPTLSLPNPYSPSPSAHTSPAKGLASTSALANRHFPGTSALTDNESWISEVSQLDPALFDAFPSVPEQPVPTLSHRMSGPPKKAAQHLPSINVGSSLSSFDPFFTNPPTPRSAQLPQRNGAQPLQTSASADPTFLASQRPDKHHSGR</sequence>
<feature type="compositionally biased region" description="Low complexity" evidence="1">
    <location>
        <begin position="422"/>
        <end position="444"/>
    </location>
</feature>
<gene>
    <name evidence="2" type="ORF">M378DRAFT_326364</name>
</gene>
<dbReference type="InParanoid" id="A0A0C2SUI9"/>
<feature type="region of interest" description="Disordered" evidence="1">
    <location>
        <begin position="947"/>
        <end position="986"/>
    </location>
</feature>
<organism evidence="2 3">
    <name type="scientific">Amanita muscaria (strain Koide BX008)</name>
    <dbReference type="NCBI Taxonomy" id="946122"/>
    <lineage>
        <taxon>Eukaryota</taxon>
        <taxon>Fungi</taxon>
        <taxon>Dikarya</taxon>
        <taxon>Basidiomycota</taxon>
        <taxon>Agaricomycotina</taxon>
        <taxon>Agaricomycetes</taxon>
        <taxon>Agaricomycetidae</taxon>
        <taxon>Agaricales</taxon>
        <taxon>Pluteineae</taxon>
        <taxon>Amanitaceae</taxon>
        <taxon>Amanita</taxon>
    </lineage>
</organism>
<dbReference type="AlphaFoldDB" id="A0A0C2SUI9"/>
<feature type="region of interest" description="Disordered" evidence="1">
    <location>
        <begin position="720"/>
        <end position="762"/>
    </location>
</feature>
<feature type="compositionally biased region" description="Polar residues" evidence="1">
    <location>
        <begin position="952"/>
        <end position="962"/>
    </location>
</feature>
<feature type="compositionally biased region" description="Polar residues" evidence="1">
    <location>
        <begin position="865"/>
        <end position="894"/>
    </location>
</feature>
<keyword evidence="3" id="KW-1185">Reference proteome</keyword>
<feature type="compositionally biased region" description="Polar residues" evidence="1">
    <location>
        <begin position="1"/>
        <end position="11"/>
    </location>
</feature>
<feature type="region of interest" description="Disordered" evidence="1">
    <location>
        <begin position="1076"/>
        <end position="1161"/>
    </location>
</feature>
<reference evidence="2 3" key="1">
    <citation type="submission" date="2014-04" db="EMBL/GenBank/DDBJ databases">
        <title>Evolutionary Origins and Diversification of the Mycorrhizal Mutualists.</title>
        <authorList>
            <consortium name="DOE Joint Genome Institute"/>
            <consortium name="Mycorrhizal Genomics Consortium"/>
            <person name="Kohler A."/>
            <person name="Kuo A."/>
            <person name="Nagy L.G."/>
            <person name="Floudas D."/>
            <person name="Copeland A."/>
            <person name="Barry K.W."/>
            <person name="Cichocki N."/>
            <person name="Veneault-Fourrey C."/>
            <person name="LaButti K."/>
            <person name="Lindquist E.A."/>
            <person name="Lipzen A."/>
            <person name="Lundell T."/>
            <person name="Morin E."/>
            <person name="Murat C."/>
            <person name="Riley R."/>
            <person name="Ohm R."/>
            <person name="Sun H."/>
            <person name="Tunlid A."/>
            <person name="Henrissat B."/>
            <person name="Grigoriev I.V."/>
            <person name="Hibbett D.S."/>
            <person name="Martin F."/>
        </authorList>
    </citation>
    <scope>NUCLEOTIDE SEQUENCE [LARGE SCALE GENOMIC DNA]</scope>
    <source>
        <strain evidence="2 3">Koide BX008</strain>
    </source>
</reference>
<feature type="compositionally biased region" description="Low complexity" evidence="1">
    <location>
        <begin position="508"/>
        <end position="523"/>
    </location>
</feature>
<dbReference type="Proteomes" id="UP000054549">
    <property type="component" value="Unassembled WGS sequence"/>
</dbReference>
<evidence type="ECO:0000313" key="2">
    <source>
        <dbReference type="EMBL" id="KIL67060.1"/>
    </source>
</evidence>
<feature type="compositionally biased region" description="Basic and acidic residues" evidence="1">
    <location>
        <begin position="725"/>
        <end position="746"/>
    </location>
</feature>
<feature type="compositionally biased region" description="Polar residues" evidence="1">
    <location>
        <begin position="1125"/>
        <end position="1144"/>
    </location>
</feature>
<dbReference type="OrthoDB" id="3237291at2759"/>
<feature type="compositionally biased region" description="Low complexity" evidence="1">
    <location>
        <begin position="540"/>
        <end position="574"/>
    </location>
</feature>
<feature type="compositionally biased region" description="Polar residues" evidence="1">
    <location>
        <begin position="106"/>
        <end position="123"/>
    </location>
</feature>
<feature type="compositionally biased region" description="Basic and acidic residues" evidence="1">
    <location>
        <begin position="311"/>
        <end position="327"/>
    </location>
</feature>
<feature type="compositionally biased region" description="Low complexity" evidence="1">
    <location>
        <begin position="339"/>
        <end position="364"/>
    </location>
</feature>
<accession>A0A0C2SUI9</accession>
<feature type="compositionally biased region" description="Polar residues" evidence="1">
    <location>
        <begin position="259"/>
        <end position="273"/>
    </location>
</feature>
<feature type="compositionally biased region" description="Polar residues" evidence="1">
    <location>
        <begin position="22"/>
        <end position="47"/>
    </location>
</feature>
<feature type="compositionally biased region" description="Basic and acidic residues" evidence="1">
    <location>
        <begin position="48"/>
        <end position="60"/>
    </location>
</feature>
<dbReference type="STRING" id="946122.A0A0C2SUI9"/>
<dbReference type="EMBL" id="KN818233">
    <property type="protein sequence ID" value="KIL67060.1"/>
    <property type="molecule type" value="Genomic_DNA"/>
</dbReference>
<name>A0A0C2SUI9_AMAMK</name>
<feature type="region of interest" description="Disordered" evidence="1">
    <location>
        <begin position="1006"/>
        <end position="1041"/>
    </location>
</feature>
<feature type="region of interest" description="Disordered" evidence="1">
    <location>
        <begin position="399"/>
        <end position="619"/>
    </location>
</feature>
<dbReference type="HOGENOM" id="CLU_274362_0_0_1"/>